<reference evidence="2 3" key="1">
    <citation type="submission" date="2023-02" db="EMBL/GenBank/DDBJ databases">
        <title>LHISI_Scaffold_Assembly.</title>
        <authorList>
            <person name="Stuart O.P."/>
            <person name="Cleave R."/>
            <person name="Magrath M.J.L."/>
            <person name="Mikheyev A.S."/>
        </authorList>
    </citation>
    <scope>NUCLEOTIDE SEQUENCE [LARGE SCALE GENOMIC DNA]</scope>
    <source>
        <strain evidence="2">Daus_M_001</strain>
        <tissue evidence="2">Leg muscle</tissue>
    </source>
</reference>
<protein>
    <recommendedName>
        <fullName evidence="4">Integrase catalytic domain-containing protein</fullName>
    </recommendedName>
</protein>
<comment type="caution">
    <text evidence="2">The sequence shown here is derived from an EMBL/GenBank/DDBJ whole genome shotgun (WGS) entry which is preliminary data.</text>
</comment>
<evidence type="ECO:0000313" key="3">
    <source>
        <dbReference type="Proteomes" id="UP001159363"/>
    </source>
</evidence>
<gene>
    <name evidence="2" type="ORF">PR048_005933</name>
</gene>
<dbReference type="InterPro" id="IPR036397">
    <property type="entry name" value="RNaseH_sf"/>
</dbReference>
<feature type="region of interest" description="Disordered" evidence="1">
    <location>
        <begin position="154"/>
        <end position="182"/>
    </location>
</feature>
<sequence>MSNRKKLLLLHPVPTLPFEKVSADILKFVGRNYSKWLEIVQLSAKQSSSVFNALKGIFCTHGIPRIIVTDHMPFNSFECQSFAKEYEFEFCTSSPHYHQSNDMPEKDVGIAKDILHKSTEAGKEYWLALMEYRNTPLAGLEYAPQEHRGRKGVLAGSNGVPQHPFSRSRVRTSTDSYESSHKTRIPVATNNLVSMVVPKIKMELASKQLQLKK</sequence>
<accession>A0ABQ9I9J7</accession>
<dbReference type="EMBL" id="JARBHB010000002">
    <property type="protein sequence ID" value="KAJ8893342.1"/>
    <property type="molecule type" value="Genomic_DNA"/>
</dbReference>
<dbReference type="PANTHER" id="PTHR37984">
    <property type="entry name" value="PROTEIN CBG26694"/>
    <property type="match status" value="1"/>
</dbReference>
<dbReference type="Gene3D" id="3.30.420.10">
    <property type="entry name" value="Ribonuclease H-like superfamily/Ribonuclease H"/>
    <property type="match status" value="1"/>
</dbReference>
<dbReference type="InterPro" id="IPR012337">
    <property type="entry name" value="RNaseH-like_sf"/>
</dbReference>
<dbReference type="SUPFAM" id="SSF53098">
    <property type="entry name" value="Ribonuclease H-like"/>
    <property type="match status" value="1"/>
</dbReference>
<evidence type="ECO:0000313" key="2">
    <source>
        <dbReference type="EMBL" id="KAJ8893342.1"/>
    </source>
</evidence>
<evidence type="ECO:0000256" key="1">
    <source>
        <dbReference type="SAM" id="MobiDB-lite"/>
    </source>
</evidence>
<dbReference type="Proteomes" id="UP001159363">
    <property type="component" value="Chromosome 2"/>
</dbReference>
<proteinExistence type="predicted"/>
<name>A0ABQ9I9J7_9NEOP</name>
<keyword evidence="3" id="KW-1185">Reference proteome</keyword>
<dbReference type="PANTHER" id="PTHR37984:SF7">
    <property type="entry name" value="INTEGRASE CATALYTIC DOMAIN-CONTAINING PROTEIN"/>
    <property type="match status" value="1"/>
</dbReference>
<evidence type="ECO:0008006" key="4">
    <source>
        <dbReference type="Google" id="ProtNLM"/>
    </source>
</evidence>
<organism evidence="2 3">
    <name type="scientific">Dryococelus australis</name>
    <dbReference type="NCBI Taxonomy" id="614101"/>
    <lineage>
        <taxon>Eukaryota</taxon>
        <taxon>Metazoa</taxon>
        <taxon>Ecdysozoa</taxon>
        <taxon>Arthropoda</taxon>
        <taxon>Hexapoda</taxon>
        <taxon>Insecta</taxon>
        <taxon>Pterygota</taxon>
        <taxon>Neoptera</taxon>
        <taxon>Polyneoptera</taxon>
        <taxon>Phasmatodea</taxon>
        <taxon>Verophasmatodea</taxon>
        <taxon>Anareolatae</taxon>
        <taxon>Phasmatidae</taxon>
        <taxon>Eurycanthinae</taxon>
        <taxon>Dryococelus</taxon>
    </lineage>
</organism>
<dbReference type="InterPro" id="IPR050951">
    <property type="entry name" value="Retrovirus_Pol_polyprotein"/>
</dbReference>